<dbReference type="InterPro" id="IPR003675">
    <property type="entry name" value="Rce1/LyrA-like_dom"/>
</dbReference>
<gene>
    <name evidence="3" type="ORF">EV644_1011035</name>
</gene>
<proteinExistence type="predicted"/>
<feature type="transmembrane region" description="Helical" evidence="1">
    <location>
        <begin position="238"/>
        <end position="256"/>
    </location>
</feature>
<accession>A0ABY2BW64</accession>
<keyword evidence="1" id="KW-1133">Transmembrane helix</keyword>
<feature type="domain" description="CAAX prenyl protease 2/Lysostaphin resistance protein A-like" evidence="2">
    <location>
        <begin position="126"/>
        <end position="222"/>
    </location>
</feature>
<comment type="caution">
    <text evidence="3">The sequence shown here is derived from an EMBL/GenBank/DDBJ whole genome shotgun (WGS) entry which is preliminary data.</text>
</comment>
<evidence type="ECO:0000313" key="3">
    <source>
        <dbReference type="EMBL" id="TCO32391.1"/>
    </source>
</evidence>
<dbReference type="Pfam" id="PF02517">
    <property type="entry name" value="Rce1-like"/>
    <property type="match status" value="1"/>
</dbReference>
<feature type="transmembrane region" description="Helical" evidence="1">
    <location>
        <begin position="186"/>
        <end position="203"/>
    </location>
</feature>
<feature type="transmembrane region" description="Helical" evidence="1">
    <location>
        <begin position="98"/>
        <end position="118"/>
    </location>
</feature>
<sequence>MVRRRLLPFGMADQPRARKPLPYWGFGVVVIVYLAIIQGGGILVEHVGDHDDTATTTEGVIYNLWIPLGAALVFTYAVVAVLGWWHPVLRDDRPVRRWVWVVPITFALCSLAAIDYAALGDKTAGYVLALFIATQFVGWGEEGMFRGIGVTTLRAHGLTEGKVAFWSSVIFGAVHLSNSLTHGAQAIPQALAVSCAGYFFYLTRRVAGTNAVNSILHGLFDFSILTGTVVLVDQNPYAGAAAAILAYLIVAALLLVRRHHIEAPTPAPATD</sequence>
<feature type="transmembrane region" description="Helical" evidence="1">
    <location>
        <begin position="215"/>
        <end position="232"/>
    </location>
</feature>
<dbReference type="EMBL" id="SLWM01000001">
    <property type="protein sequence ID" value="TCO32391.1"/>
    <property type="molecule type" value="Genomic_DNA"/>
</dbReference>
<evidence type="ECO:0000259" key="2">
    <source>
        <dbReference type="Pfam" id="PF02517"/>
    </source>
</evidence>
<feature type="transmembrane region" description="Helical" evidence="1">
    <location>
        <begin position="21"/>
        <end position="44"/>
    </location>
</feature>
<organism evidence="3 4">
    <name type="scientific">Kribbella orskensis</name>
    <dbReference type="NCBI Taxonomy" id="2512216"/>
    <lineage>
        <taxon>Bacteria</taxon>
        <taxon>Bacillati</taxon>
        <taxon>Actinomycetota</taxon>
        <taxon>Actinomycetes</taxon>
        <taxon>Propionibacteriales</taxon>
        <taxon>Kribbellaceae</taxon>
        <taxon>Kribbella</taxon>
    </lineage>
</organism>
<keyword evidence="4" id="KW-1185">Reference proteome</keyword>
<keyword evidence="1" id="KW-0472">Membrane</keyword>
<protein>
    <recommendedName>
        <fullName evidence="2">CAAX prenyl protease 2/Lysostaphin resistance protein A-like domain-containing protein</fullName>
    </recommendedName>
</protein>
<name>A0ABY2BW64_9ACTN</name>
<dbReference type="Proteomes" id="UP000295818">
    <property type="component" value="Unassembled WGS sequence"/>
</dbReference>
<evidence type="ECO:0000256" key="1">
    <source>
        <dbReference type="SAM" id="Phobius"/>
    </source>
</evidence>
<feature type="transmembrane region" description="Helical" evidence="1">
    <location>
        <begin position="64"/>
        <end position="86"/>
    </location>
</feature>
<keyword evidence="1" id="KW-0812">Transmembrane</keyword>
<evidence type="ECO:0000313" key="4">
    <source>
        <dbReference type="Proteomes" id="UP000295818"/>
    </source>
</evidence>
<reference evidence="3 4" key="1">
    <citation type="journal article" date="2015" name="Stand. Genomic Sci.">
        <title>Genomic Encyclopedia of Bacterial and Archaeal Type Strains, Phase III: the genomes of soil and plant-associated and newly described type strains.</title>
        <authorList>
            <person name="Whitman W.B."/>
            <person name="Woyke T."/>
            <person name="Klenk H.P."/>
            <person name="Zhou Y."/>
            <person name="Lilburn T.G."/>
            <person name="Beck B.J."/>
            <person name="De Vos P."/>
            <person name="Vandamme P."/>
            <person name="Eisen J.A."/>
            <person name="Garrity G."/>
            <person name="Hugenholtz P."/>
            <person name="Kyrpides N.C."/>
        </authorList>
    </citation>
    <scope>NUCLEOTIDE SEQUENCE [LARGE SCALE GENOMIC DNA]</scope>
    <source>
        <strain evidence="3 4">VKM Ac-2538</strain>
    </source>
</reference>